<keyword evidence="9" id="KW-1185">Reference proteome</keyword>
<dbReference type="InterPro" id="IPR008271">
    <property type="entry name" value="Ser/Thr_kinase_AS"/>
</dbReference>
<keyword evidence="1" id="KW-0808">Transferase</keyword>
<reference evidence="9" key="1">
    <citation type="submission" date="2017-06" db="EMBL/GenBank/DDBJ databases">
        <title>Genome analysis of Fimbriiglobus ruber SP5, the first member of the order Planctomycetales with confirmed chitinolytic capability.</title>
        <authorList>
            <person name="Ravin N.V."/>
            <person name="Rakitin A.L."/>
            <person name="Ivanova A.A."/>
            <person name="Beletsky A.V."/>
            <person name="Kulichevskaya I.S."/>
            <person name="Mardanov A.V."/>
            <person name="Dedysh S.N."/>
        </authorList>
    </citation>
    <scope>NUCLEOTIDE SEQUENCE [LARGE SCALE GENOMIC DNA]</scope>
    <source>
        <strain evidence="9">SP5</strain>
    </source>
</reference>
<dbReference type="AlphaFoldDB" id="A0A225E654"/>
<gene>
    <name evidence="8" type="ORF">FRUB_00943</name>
</gene>
<dbReference type="InterPro" id="IPR011009">
    <property type="entry name" value="Kinase-like_dom_sf"/>
</dbReference>
<evidence type="ECO:0000256" key="3">
    <source>
        <dbReference type="ARBA" id="ARBA00022777"/>
    </source>
</evidence>
<sequence length="378" mass="40518">MSEVFFGYDPEGFRGVAVKLLADHLASQKLFVNRFYREAKMSRLLVHPNIVRGESHGHDGASGKHFLILEYIDGPNALALVDRCGPLPVGSAVRIGIEVARALQYLHDLKFVHRDVKPENILVGPDGSAKLADFGLAKLIEDDANLTSVNTGVGTPHYMPYEQAVNGELVDGRSDLFALGATLYHLLTGVVPFRGQTHEEIVREKAHDVYSPSRDFRPEIPPVLDQILARTLALDPRARYQTAAQFVEALEATDLATDGPINAAQNSSATTTPTDPQSVARTRADLGVVPPDSAADPVHESSAAPEPIVPPLSLTVRARSLLLVGLLVGCLVGLAIPGFRMATRSIIPDSVPVPALVPARVFPDSANVPGLPAARTSQ</sequence>
<dbReference type="Pfam" id="PF00069">
    <property type="entry name" value="Pkinase"/>
    <property type="match status" value="1"/>
</dbReference>
<dbReference type="CDD" id="cd14014">
    <property type="entry name" value="STKc_PknB_like"/>
    <property type="match status" value="1"/>
</dbReference>
<proteinExistence type="predicted"/>
<feature type="compositionally biased region" description="Polar residues" evidence="5">
    <location>
        <begin position="263"/>
        <end position="278"/>
    </location>
</feature>
<feature type="region of interest" description="Disordered" evidence="5">
    <location>
        <begin position="258"/>
        <end position="278"/>
    </location>
</feature>
<evidence type="ECO:0000256" key="6">
    <source>
        <dbReference type="SAM" id="Phobius"/>
    </source>
</evidence>
<feature type="domain" description="Protein kinase" evidence="7">
    <location>
        <begin position="1"/>
        <end position="251"/>
    </location>
</feature>
<evidence type="ECO:0000313" key="9">
    <source>
        <dbReference type="Proteomes" id="UP000214646"/>
    </source>
</evidence>
<keyword evidence="6" id="KW-1133">Transmembrane helix</keyword>
<comment type="caution">
    <text evidence="8">The sequence shown here is derived from an EMBL/GenBank/DDBJ whole genome shotgun (WGS) entry which is preliminary data.</text>
</comment>
<evidence type="ECO:0000256" key="4">
    <source>
        <dbReference type="ARBA" id="ARBA00022840"/>
    </source>
</evidence>
<dbReference type="Gene3D" id="1.10.510.10">
    <property type="entry name" value="Transferase(Phosphotransferase) domain 1"/>
    <property type="match status" value="1"/>
</dbReference>
<dbReference type="GO" id="GO:0005524">
    <property type="term" value="F:ATP binding"/>
    <property type="evidence" value="ECO:0007669"/>
    <property type="project" value="UniProtKB-KW"/>
</dbReference>
<dbReference type="PROSITE" id="PS50011">
    <property type="entry name" value="PROTEIN_KINASE_DOM"/>
    <property type="match status" value="1"/>
</dbReference>
<dbReference type="SUPFAM" id="SSF56112">
    <property type="entry name" value="Protein kinase-like (PK-like)"/>
    <property type="match status" value="1"/>
</dbReference>
<name>A0A225E654_9BACT</name>
<evidence type="ECO:0000256" key="2">
    <source>
        <dbReference type="ARBA" id="ARBA00022741"/>
    </source>
</evidence>
<dbReference type="Proteomes" id="UP000214646">
    <property type="component" value="Unassembled WGS sequence"/>
</dbReference>
<organism evidence="8 9">
    <name type="scientific">Fimbriiglobus ruber</name>
    <dbReference type="NCBI Taxonomy" id="1908690"/>
    <lineage>
        <taxon>Bacteria</taxon>
        <taxon>Pseudomonadati</taxon>
        <taxon>Planctomycetota</taxon>
        <taxon>Planctomycetia</taxon>
        <taxon>Gemmatales</taxon>
        <taxon>Gemmataceae</taxon>
        <taxon>Fimbriiglobus</taxon>
    </lineage>
</organism>
<accession>A0A225E654</accession>
<dbReference type="EMBL" id="NIDE01000001">
    <property type="protein sequence ID" value="OWK47244.1"/>
    <property type="molecule type" value="Genomic_DNA"/>
</dbReference>
<feature type="transmembrane region" description="Helical" evidence="6">
    <location>
        <begin position="320"/>
        <end position="339"/>
    </location>
</feature>
<keyword evidence="4" id="KW-0067">ATP-binding</keyword>
<dbReference type="InterPro" id="IPR000719">
    <property type="entry name" value="Prot_kinase_dom"/>
</dbReference>
<keyword evidence="8" id="KW-0723">Serine/threonine-protein kinase</keyword>
<evidence type="ECO:0000259" key="7">
    <source>
        <dbReference type="PROSITE" id="PS50011"/>
    </source>
</evidence>
<dbReference type="SMART" id="SM00220">
    <property type="entry name" value="S_TKc"/>
    <property type="match status" value="1"/>
</dbReference>
<evidence type="ECO:0000256" key="5">
    <source>
        <dbReference type="SAM" id="MobiDB-lite"/>
    </source>
</evidence>
<evidence type="ECO:0000256" key="1">
    <source>
        <dbReference type="ARBA" id="ARBA00022679"/>
    </source>
</evidence>
<keyword evidence="6" id="KW-0472">Membrane</keyword>
<keyword evidence="6" id="KW-0812">Transmembrane</keyword>
<protein>
    <submittedName>
        <fullName evidence="8">Serine/threonine protein kinase</fullName>
    </submittedName>
</protein>
<keyword evidence="3 8" id="KW-0418">Kinase</keyword>
<dbReference type="PANTHER" id="PTHR43289">
    <property type="entry name" value="MITOGEN-ACTIVATED PROTEIN KINASE KINASE KINASE 20-RELATED"/>
    <property type="match status" value="1"/>
</dbReference>
<dbReference type="PANTHER" id="PTHR43289:SF6">
    <property type="entry name" value="SERINE_THREONINE-PROTEIN KINASE NEKL-3"/>
    <property type="match status" value="1"/>
</dbReference>
<dbReference type="GO" id="GO:0004674">
    <property type="term" value="F:protein serine/threonine kinase activity"/>
    <property type="evidence" value="ECO:0007669"/>
    <property type="project" value="UniProtKB-KW"/>
</dbReference>
<dbReference type="Gene3D" id="3.30.200.20">
    <property type="entry name" value="Phosphorylase Kinase, domain 1"/>
    <property type="match status" value="1"/>
</dbReference>
<keyword evidence="2" id="KW-0547">Nucleotide-binding</keyword>
<dbReference type="PROSITE" id="PS00108">
    <property type="entry name" value="PROTEIN_KINASE_ST"/>
    <property type="match status" value="1"/>
</dbReference>
<evidence type="ECO:0000313" key="8">
    <source>
        <dbReference type="EMBL" id="OWK47244.1"/>
    </source>
</evidence>